<keyword evidence="15" id="KW-0472">Membrane</keyword>
<keyword evidence="8" id="KW-0735">Signal-anchor</keyword>
<evidence type="ECO:0000256" key="3">
    <source>
        <dbReference type="ARBA" id="ARBA00022544"/>
    </source>
</evidence>
<dbReference type="GO" id="GO:0004674">
    <property type="term" value="F:protein serine/threonine kinase activity"/>
    <property type="evidence" value="ECO:0007669"/>
    <property type="project" value="UniProtKB-KW"/>
</dbReference>
<dbReference type="AlphaFoldDB" id="A0A2T4Z6R4"/>
<reference evidence="17 18" key="1">
    <citation type="submission" date="2018-04" db="EMBL/GenBank/DDBJ databases">
        <title>Genomic Encyclopedia of Archaeal and Bacterial Type Strains, Phase II (KMG-II): from individual species to whole genera.</title>
        <authorList>
            <person name="Goeker M."/>
        </authorList>
    </citation>
    <scope>NUCLEOTIDE SEQUENCE [LARGE SCALE GENOMIC DNA]</scope>
    <source>
        <strain evidence="17 18">DSM 45169</strain>
    </source>
</reference>
<dbReference type="PROSITE" id="PS00107">
    <property type="entry name" value="PROTEIN_KINASE_ATP"/>
    <property type="match status" value="1"/>
</dbReference>
<feature type="compositionally biased region" description="Pro residues" evidence="14">
    <location>
        <begin position="398"/>
        <end position="410"/>
    </location>
</feature>
<feature type="compositionally biased region" description="Acidic residues" evidence="14">
    <location>
        <begin position="360"/>
        <end position="388"/>
    </location>
</feature>
<feature type="binding site" evidence="13">
    <location>
        <position position="39"/>
    </location>
    <ligand>
        <name>ATP</name>
        <dbReference type="ChEBI" id="CHEBI:30616"/>
    </ligand>
</feature>
<keyword evidence="4" id="KW-0808">Transferase</keyword>
<evidence type="ECO:0000256" key="10">
    <source>
        <dbReference type="ARBA" id="ARBA00048679"/>
    </source>
</evidence>
<evidence type="ECO:0000256" key="13">
    <source>
        <dbReference type="PROSITE-ProRule" id="PRU10141"/>
    </source>
</evidence>
<proteinExistence type="predicted"/>
<dbReference type="Pfam" id="PF00069">
    <property type="entry name" value="Pkinase"/>
    <property type="match status" value="1"/>
</dbReference>
<dbReference type="InterPro" id="IPR000719">
    <property type="entry name" value="Prot_kinase_dom"/>
</dbReference>
<keyword evidence="18" id="KW-1185">Reference proteome</keyword>
<keyword evidence="5 13" id="KW-0547">Nucleotide-binding</keyword>
<evidence type="ECO:0000313" key="18">
    <source>
        <dbReference type="Proteomes" id="UP000241639"/>
    </source>
</evidence>
<dbReference type="Proteomes" id="UP000241639">
    <property type="component" value="Unassembled WGS sequence"/>
</dbReference>
<keyword evidence="15" id="KW-1133">Transmembrane helix</keyword>
<protein>
    <recommendedName>
        <fullName evidence="12">Serine/threonine-protein kinase PrkC</fullName>
        <ecNumber evidence="1">2.7.11.1</ecNumber>
    </recommendedName>
</protein>
<sequence>MEGKTLGGRYEILHRLGGGGMAVVYLAQDRFLDRRVAVKVLKKALSRDEDLVRRFNREAKAVASMSHPGVIKVYDVGREDDIHYMVMEYMEGASLMDRIAKGKLATREAVEIAIQICDGLEHAHQQGVIHRDIKPHNIMATADGQFKLGDFGISRLSGATAITQTGAVIGSIHYFSPEQARGRDITKQSDIYSLGVVLFYVVTGVLPYDGDEAVAIALKHLEEPVPNPRDWDPELPEGVCHVIARAMAKSKEERYPSAAEMKADLEQAFTVPFRGTILSLSAEAKVTGSDRTDRALEEVGDKKNDRWKEILGKRRVWFGLGTGMACVMLLCFFLIQSHDSNTLDESTPSETASVFPPPETADDEEKAVIDEPEEEVEQEEEVVAEAEEEKERREVEPTPTPDQEQPPPVDPGWKATFDDQTGTLQVSGQEQEGTFAISVYHRGEMYDNYTSEEKRWSQLRYRFPEWDNYEPGKYEIDVYFMRKGVDTGDYIDLFTVEKEGVNNGDE</sequence>
<evidence type="ECO:0000256" key="4">
    <source>
        <dbReference type="ARBA" id="ARBA00022679"/>
    </source>
</evidence>
<dbReference type="FunFam" id="3.30.200.20:FF:000035">
    <property type="entry name" value="Serine/threonine protein kinase Stk1"/>
    <property type="match status" value="1"/>
</dbReference>
<feature type="domain" description="Protein kinase" evidence="16">
    <location>
        <begin position="10"/>
        <end position="270"/>
    </location>
</feature>
<comment type="catalytic activity">
    <reaction evidence="9">
        <text>L-threonyl-[protein] + ATP = O-phospho-L-threonyl-[protein] + ADP + H(+)</text>
        <dbReference type="Rhea" id="RHEA:46608"/>
        <dbReference type="Rhea" id="RHEA-COMP:11060"/>
        <dbReference type="Rhea" id="RHEA-COMP:11605"/>
        <dbReference type="ChEBI" id="CHEBI:15378"/>
        <dbReference type="ChEBI" id="CHEBI:30013"/>
        <dbReference type="ChEBI" id="CHEBI:30616"/>
        <dbReference type="ChEBI" id="CHEBI:61977"/>
        <dbReference type="ChEBI" id="CHEBI:456216"/>
        <dbReference type="EC" id="2.7.11.1"/>
    </reaction>
</comment>
<dbReference type="OrthoDB" id="9788659at2"/>
<name>A0A2T4Z6R4_9BACL</name>
<keyword evidence="15" id="KW-0812">Transmembrane</keyword>
<comment type="catalytic activity">
    <reaction evidence="10">
        <text>L-seryl-[protein] + ATP = O-phospho-L-seryl-[protein] + ADP + H(+)</text>
        <dbReference type="Rhea" id="RHEA:17989"/>
        <dbReference type="Rhea" id="RHEA-COMP:9863"/>
        <dbReference type="Rhea" id="RHEA-COMP:11604"/>
        <dbReference type="ChEBI" id="CHEBI:15378"/>
        <dbReference type="ChEBI" id="CHEBI:29999"/>
        <dbReference type="ChEBI" id="CHEBI:30616"/>
        <dbReference type="ChEBI" id="CHEBI:83421"/>
        <dbReference type="ChEBI" id="CHEBI:456216"/>
        <dbReference type="EC" id="2.7.11.1"/>
    </reaction>
</comment>
<evidence type="ECO:0000256" key="5">
    <source>
        <dbReference type="ARBA" id="ARBA00022741"/>
    </source>
</evidence>
<dbReference type="PANTHER" id="PTHR43289">
    <property type="entry name" value="MITOGEN-ACTIVATED PROTEIN KINASE KINASE KINASE 20-RELATED"/>
    <property type="match status" value="1"/>
</dbReference>
<evidence type="ECO:0000256" key="15">
    <source>
        <dbReference type="SAM" id="Phobius"/>
    </source>
</evidence>
<comment type="subcellular location">
    <subcellularLocation>
        <location evidence="11">Spore membrane</location>
        <topology evidence="11">Single-pass type II membrane protein</topology>
    </subcellularLocation>
</comment>
<keyword evidence="6 17" id="KW-0418">Kinase</keyword>
<gene>
    <name evidence="17" type="ORF">C8J48_0131</name>
</gene>
<dbReference type="EMBL" id="PZZP01000001">
    <property type="protein sequence ID" value="PTM57582.1"/>
    <property type="molecule type" value="Genomic_DNA"/>
</dbReference>
<dbReference type="PROSITE" id="PS50011">
    <property type="entry name" value="PROTEIN_KINASE_DOM"/>
    <property type="match status" value="1"/>
</dbReference>
<dbReference type="GO" id="GO:0007165">
    <property type="term" value="P:signal transduction"/>
    <property type="evidence" value="ECO:0007669"/>
    <property type="project" value="UniProtKB-ARBA"/>
</dbReference>
<evidence type="ECO:0000256" key="6">
    <source>
        <dbReference type="ARBA" id="ARBA00022777"/>
    </source>
</evidence>
<evidence type="ECO:0000256" key="14">
    <source>
        <dbReference type="SAM" id="MobiDB-lite"/>
    </source>
</evidence>
<dbReference type="InterPro" id="IPR011009">
    <property type="entry name" value="Kinase-like_dom_sf"/>
</dbReference>
<keyword evidence="2 17" id="KW-0723">Serine/threonine-protein kinase</keyword>
<dbReference type="GO" id="GO:0009847">
    <property type="term" value="P:spore germination"/>
    <property type="evidence" value="ECO:0007669"/>
    <property type="project" value="UniProtKB-ARBA"/>
</dbReference>
<dbReference type="Gene3D" id="3.30.200.20">
    <property type="entry name" value="Phosphorylase Kinase, domain 1"/>
    <property type="match status" value="1"/>
</dbReference>
<dbReference type="GO" id="GO:0005524">
    <property type="term" value="F:ATP binding"/>
    <property type="evidence" value="ECO:0007669"/>
    <property type="project" value="UniProtKB-UniRule"/>
</dbReference>
<accession>A0A2T4Z6R4</accession>
<dbReference type="Gene3D" id="1.10.510.10">
    <property type="entry name" value="Transferase(Phosphotransferase) domain 1"/>
    <property type="match status" value="1"/>
</dbReference>
<dbReference type="FunFam" id="1.10.510.10:FF:000021">
    <property type="entry name" value="Serine/threonine protein kinase"/>
    <property type="match status" value="1"/>
</dbReference>
<evidence type="ECO:0000313" key="17">
    <source>
        <dbReference type="EMBL" id="PTM57582.1"/>
    </source>
</evidence>
<evidence type="ECO:0000256" key="2">
    <source>
        <dbReference type="ARBA" id="ARBA00022527"/>
    </source>
</evidence>
<dbReference type="RefSeq" id="WP_107724473.1">
    <property type="nucleotide sequence ID" value="NZ_PZZP01000001.1"/>
</dbReference>
<keyword evidence="3" id="KW-0309">Germination</keyword>
<evidence type="ECO:0000256" key="9">
    <source>
        <dbReference type="ARBA" id="ARBA00047899"/>
    </source>
</evidence>
<dbReference type="SMART" id="SM00220">
    <property type="entry name" value="S_TKc"/>
    <property type="match status" value="1"/>
</dbReference>
<dbReference type="CDD" id="cd14014">
    <property type="entry name" value="STKc_PknB_like"/>
    <property type="match status" value="1"/>
</dbReference>
<evidence type="ECO:0000256" key="7">
    <source>
        <dbReference type="ARBA" id="ARBA00022840"/>
    </source>
</evidence>
<dbReference type="GO" id="GO:0071224">
    <property type="term" value="P:cellular response to peptidoglycan"/>
    <property type="evidence" value="ECO:0007669"/>
    <property type="project" value="UniProtKB-ARBA"/>
</dbReference>
<evidence type="ECO:0000256" key="1">
    <source>
        <dbReference type="ARBA" id="ARBA00012513"/>
    </source>
</evidence>
<dbReference type="PANTHER" id="PTHR43289:SF34">
    <property type="entry name" value="SERINE_THREONINE-PROTEIN KINASE YBDM-RELATED"/>
    <property type="match status" value="1"/>
</dbReference>
<evidence type="ECO:0000256" key="8">
    <source>
        <dbReference type="ARBA" id="ARBA00022968"/>
    </source>
</evidence>
<dbReference type="EC" id="2.7.11.1" evidence="1"/>
<feature type="compositionally biased region" description="Polar residues" evidence="14">
    <location>
        <begin position="342"/>
        <end position="352"/>
    </location>
</feature>
<dbReference type="SUPFAM" id="SSF56112">
    <property type="entry name" value="Protein kinase-like (PK-like)"/>
    <property type="match status" value="1"/>
</dbReference>
<evidence type="ECO:0000259" key="16">
    <source>
        <dbReference type="PROSITE" id="PS50011"/>
    </source>
</evidence>
<keyword evidence="7 13" id="KW-0067">ATP-binding</keyword>
<evidence type="ECO:0000256" key="11">
    <source>
        <dbReference type="ARBA" id="ARBA00060432"/>
    </source>
</evidence>
<evidence type="ECO:0000256" key="12">
    <source>
        <dbReference type="ARBA" id="ARBA00070041"/>
    </source>
</evidence>
<feature type="region of interest" description="Disordered" evidence="14">
    <location>
        <begin position="342"/>
        <end position="418"/>
    </location>
</feature>
<comment type="caution">
    <text evidence="17">The sequence shown here is derived from an EMBL/GenBank/DDBJ whole genome shotgun (WGS) entry which is preliminary data.</text>
</comment>
<organism evidence="17 18">
    <name type="scientific">Desmospora activa DSM 45169</name>
    <dbReference type="NCBI Taxonomy" id="1121389"/>
    <lineage>
        <taxon>Bacteria</taxon>
        <taxon>Bacillati</taxon>
        <taxon>Bacillota</taxon>
        <taxon>Bacilli</taxon>
        <taxon>Bacillales</taxon>
        <taxon>Thermoactinomycetaceae</taxon>
        <taxon>Desmospora</taxon>
    </lineage>
</organism>
<dbReference type="InterPro" id="IPR017441">
    <property type="entry name" value="Protein_kinase_ATP_BS"/>
</dbReference>
<feature type="transmembrane region" description="Helical" evidence="15">
    <location>
        <begin position="316"/>
        <end position="335"/>
    </location>
</feature>